<name>V3ZTJ7_LOTGI</name>
<dbReference type="OMA" id="HFENCIV"/>
<dbReference type="STRING" id="225164.V3ZTJ7"/>
<sequence>MFLLDIREWRHLTGFYHHKIVTGKFIKQKLDDSENRHKANNLIFYGIKEGENNVENSESVIREVFKELPEATVNSEEVYSSLSIHYLRPVFPEINDGFQESVFLKFDIEYFGYEHTVIYGTLYVAPEYSKIHGTEFGIADIDDKLLLIEADYPRSDFILMGDFNARTGNGEFDDCLVDDSISYLTGLKNADYRTDPFNVGRHSKDNELNNFGKELLRICATFNRHIVNGRVENDRLGESTCIKYNGASVVDYVIVSSDLFKCVTSFNIDCKTESDHMPLSFEMSCKLTQNSSEAPSECLQPYSKLVWKEDRADIYNSRISENINDFVSIFQTILSKDIESALNEFQSFIYKCAYDFKSKSIVNYSKKQQPPWIDYQCLTLKQNKSKLLQQFRKSNKVEHLVTYKNICKHKKVSYPDQVYSDLCNNLQDPNQFWKTLKSYKPRNEISPNISPEE</sequence>
<evidence type="ECO:0000313" key="2">
    <source>
        <dbReference type="Proteomes" id="UP000030746"/>
    </source>
</evidence>
<dbReference type="KEGG" id="lgi:LOTGIDRAFT_161039"/>
<proteinExistence type="predicted"/>
<dbReference type="SUPFAM" id="SSF56219">
    <property type="entry name" value="DNase I-like"/>
    <property type="match status" value="1"/>
</dbReference>
<dbReference type="RefSeq" id="XP_009054529.1">
    <property type="nucleotide sequence ID" value="XM_009056281.1"/>
</dbReference>
<keyword evidence="2" id="KW-1185">Reference proteome</keyword>
<reference evidence="1 2" key="1">
    <citation type="journal article" date="2013" name="Nature">
        <title>Insights into bilaterian evolution from three spiralian genomes.</title>
        <authorList>
            <person name="Simakov O."/>
            <person name="Marletaz F."/>
            <person name="Cho S.J."/>
            <person name="Edsinger-Gonzales E."/>
            <person name="Havlak P."/>
            <person name="Hellsten U."/>
            <person name="Kuo D.H."/>
            <person name="Larsson T."/>
            <person name="Lv J."/>
            <person name="Arendt D."/>
            <person name="Savage R."/>
            <person name="Osoegawa K."/>
            <person name="de Jong P."/>
            <person name="Grimwood J."/>
            <person name="Chapman J.A."/>
            <person name="Shapiro H."/>
            <person name="Aerts A."/>
            <person name="Otillar R.P."/>
            <person name="Terry A.Y."/>
            <person name="Boore J.L."/>
            <person name="Grigoriev I.V."/>
            <person name="Lindberg D.R."/>
            <person name="Seaver E.C."/>
            <person name="Weisblat D.A."/>
            <person name="Putnam N.H."/>
            <person name="Rokhsar D.S."/>
        </authorList>
    </citation>
    <scope>NUCLEOTIDE SEQUENCE [LARGE SCALE GENOMIC DNA]</scope>
</reference>
<dbReference type="AlphaFoldDB" id="V3ZTJ7"/>
<gene>
    <name evidence="1" type="ORF">LOTGIDRAFT_161039</name>
</gene>
<accession>V3ZTJ7</accession>
<dbReference type="EMBL" id="KB201750">
    <property type="protein sequence ID" value="ESO94788.1"/>
    <property type="molecule type" value="Genomic_DNA"/>
</dbReference>
<dbReference type="InterPro" id="IPR036691">
    <property type="entry name" value="Endo/exonu/phosph_ase_sf"/>
</dbReference>
<dbReference type="HOGENOM" id="CLU_604523_0_0_1"/>
<evidence type="ECO:0000313" key="1">
    <source>
        <dbReference type="EMBL" id="ESO94788.1"/>
    </source>
</evidence>
<dbReference type="GeneID" id="20238600"/>
<dbReference type="Gene3D" id="3.60.10.10">
    <property type="entry name" value="Endonuclease/exonuclease/phosphatase"/>
    <property type="match status" value="1"/>
</dbReference>
<dbReference type="CTD" id="20238600"/>
<protein>
    <submittedName>
        <fullName evidence="1">Uncharacterized protein</fullName>
    </submittedName>
</protein>
<organism evidence="1 2">
    <name type="scientific">Lottia gigantea</name>
    <name type="common">Giant owl limpet</name>
    <dbReference type="NCBI Taxonomy" id="225164"/>
    <lineage>
        <taxon>Eukaryota</taxon>
        <taxon>Metazoa</taxon>
        <taxon>Spiralia</taxon>
        <taxon>Lophotrochozoa</taxon>
        <taxon>Mollusca</taxon>
        <taxon>Gastropoda</taxon>
        <taxon>Patellogastropoda</taxon>
        <taxon>Lottioidea</taxon>
        <taxon>Lottiidae</taxon>
        <taxon>Lottia</taxon>
    </lineage>
</organism>
<dbReference type="Proteomes" id="UP000030746">
    <property type="component" value="Unassembled WGS sequence"/>
</dbReference>
<dbReference type="OrthoDB" id="7700509at2759"/>